<keyword evidence="7 9" id="KW-0472">Membrane</keyword>
<evidence type="ECO:0000256" key="5">
    <source>
        <dbReference type="ARBA" id="ARBA00022692"/>
    </source>
</evidence>
<dbReference type="PANTHER" id="PTHR38686">
    <property type="entry name" value="APOLIPOPROTEIN N-ACYLTRANSFERASE"/>
    <property type="match status" value="1"/>
</dbReference>
<dbReference type="EMBL" id="RKHR01000007">
    <property type="protein sequence ID" value="ROR98734.1"/>
    <property type="molecule type" value="Genomic_DNA"/>
</dbReference>
<dbReference type="SUPFAM" id="SSF56317">
    <property type="entry name" value="Carbon-nitrogen hydrolase"/>
    <property type="match status" value="1"/>
</dbReference>
<dbReference type="GO" id="GO:0005886">
    <property type="term" value="C:plasma membrane"/>
    <property type="evidence" value="ECO:0007669"/>
    <property type="project" value="UniProtKB-SubCell"/>
</dbReference>
<evidence type="ECO:0000259" key="10">
    <source>
        <dbReference type="PROSITE" id="PS50263"/>
    </source>
</evidence>
<evidence type="ECO:0000256" key="7">
    <source>
        <dbReference type="ARBA" id="ARBA00023136"/>
    </source>
</evidence>
<dbReference type="OrthoDB" id="9804277at2"/>
<comment type="catalytic activity">
    <reaction evidence="9">
        <text>N-terminal S-1,2-diacyl-sn-glyceryl-L-cysteinyl-[lipoprotein] + a glycerophospholipid = N-acyl-S-1,2-diacyl-sn-glyceryl-L-cysteinyl-[lipoprotein] + a 2-acyl-sn-glycero-3-phospholipid + H(+)</text>
        <dbReference type="Rhea" id="RHEA:48228"/>
        <dbReference type="Rhea" id="RHEA-COMP:14681"/>
        <dbReference type="Rhea" id="RHEA-COMP:14684"/>
        <dbReference type="ChEBI" id="CHEBI:15378"/>
        <dbReference type="ChEBI" id="CHEBI:136912"/>
        <dbReference type="ChEBI" id="CHEBI:140656"/>
        <dbReference type="ChEBI" id="CHEBI:140657"/>
        <dbReference type="ChEBI" id="CHEBI:140660"/>
        <dbReference type="EC" id="2.3.1.269"/>
    </reaction>
</comment>
<comment type="caution">
    <text evidence="9">Lacks conserved residue(s) required for the propagation of feature annotation.</text>
</comment>
<proteinExistence type="inferred from homology"/>
<comment type="similarity">
    <text evidence="2 9">Belongs to the CN hydrolase family. Apolipoprotein N-acyltransferase subfamily.</text>
</comment>
<keyword evidence="5 9" id="KW-0812">Transmembrane</keyword>
<dbReference type="Proteomes" id="UP000275394">
    <property type="component" value="Unassembled WGS sequence"/>
</dbReference>
<reference evidence="11 12" key="1">
    <citation type="submission" date="2018-11" db="EMBL/GenBank/DDBJ databases">
        <title>Genomic Encyclopedia of Type Strains, Phase IV (KMG-IV): sequencing the most valuable type-strain genomes for metagenomic binning, comparative biology and taxonomic classification.</title>
        <authorList>
            <person name="Goeker M."/>
        </authorList>
    </citation>
    <scope>NUCLEOTIDE SEQUENCE [LARGE SCALE GENOMIC DNA]</scope>
    <source>
        <strain evidence="11 12">DSM 100316</strain>
    </source>
</reference>
<keyword evidence="3 9" id="KW-1003">Cell membrane</keyword>
<keyword evidence="11" id="KW-0449">Lipoprotein</keyword>
<keyword evidence="6 9" id="KW-1133">Transmembrane helix</keyword>
<dbReference type="Gene3D" id="3.60.110.10">
    <property type="entry name" value="Carbon-nitrogen hydrolase"/>
    <property type="match status" value="1"/>
</dbReference>
<dbReference type="UniPathway" id="UPA00666"/>
<dbReference type="InterPro" id="IPR003010">
    <property type="entry name" value="C-N_Hydrolase"/>
</dbReference>
<dbReference type="PANTHER" id="PTHR38686:SF1">
    <property type="entry name" value="APOLIPOPROTEIN N-ACYLTRANSFERASE"/>
    <property type="match status" value="1"/>
</dbReference>
<dbReference type="InterPro" id="IPR004563">
    <property type="entry name" value="Apolipo_AcylTrfase"/>
</dbReference>
<dbReference type="RefSeq" id="WP_123713789.1">
    <property type="nucleotide sequence ID" value="NZ_RKHR01000007.1"/>
</dbReference>
<dbReference type="CDD" id="cd07571">
    <property type="entry name" value="ALP_N-acyl_transferase"/>
    <property type="match status" value="1"/>
</dbReference>
<evidence type="ECO:0000256" key="4">
    <source>
        <dbReference type="ARBA" id="ARBA00022679"/>
    </source>
</evidence>
<organism evidence="11 12">
    <name type="scientific">Sinobacterium caligoides</name>
    <dbReference type="NCBI Taxonomy" id="933926"/>
    <lineage>
        <taxon>Bacteria</taxon>
        <taxon>Pseudomonadati</taxon>
        <taxon>Pseudomonadota</taxon>
        <taxon>Gammaproteobacteria</taxon>
        <taxon>Cellvibrionales</taxon>
        <taxon>Spongiibacteraceae</taxon>
        <taxon>Sinobacterium</taxon>
    </lineage>
</organism>
<feature type="transmembrane region" description="Helical" evidence="9">
    <location>
        <begin position="92"/>
        <end position="111"/>
    </location>
</feature>
<comment type="function">
    <text evidence="9">Catalyzes the phospholipid dependent N-acylation of the N-terminal cysteine of apolipoprotein, the last step in lipoprotein maturation.</text>
</comment>
<keyword evidence="4 9" id="KW-0808">Transferase</keyword>
<accession>A0A3N2DH82</accession>
<dbReference type="EC" id="2.3.1.269" evidence="9"/>
<dbReference type="Pfam" id="PF20154">
    <property type="entry name" value="LNT_N"/>
    <property type="match status" value="1"/>
</dbReference>
<feature type="transmembrane region" description="Helical" evidence="9">
    <location>
        <begin position="164"/>
        <end position="190"/>
    </location>
</feature>
<comment type="pathway">
    <text evidence="9">Protein modification; lipoprotein biosynthesis (N-acyl transfer).</text>
</comment>
<dbReference type="Pfam" id="PF00795">
    <property type="entry name" value="CN_hydrolase"/>
    <property type="match status" value="1"/>
</dbReference>
<feature type="transmembrane region" description="Helical" evidence="9">
    <location>
        <begin position="123"/>
        <end position="144"/>
    </location>
</feature>
<dbReference type="InterPro" id="IPR045378">
    <property type="entry name" value="LNT_N"/>
</dbReference>
<feature type="domain" description="CN hydrolase" evidence="10">
    <location>
        <begin position="232"/>
        <end position="475"/>
    </location>
</feature>
<evidence type="ECO:0000256" key="6">
    <source>
        <dbReference type="ARBA" id="ARBA00022989"/>
    </source>
</evidence>
<evidence type="ECO:0000256" key="8">
    <source>
        <dbReference type="ARBA" id="ARBA00023315"/>
    </source>
</evidence>
<protein>
    <recommendedName>
        <fullName evidence="9">Apolipoprotein N-acyltransferase</fullName>
        <shortName evidence="9">ALP N-acyltransferase</shortName>
        <ecNumber evidence="9">2.3.1.269</ecNumber>
    </recommendedName>
</protein>
<dbReference type="GO" id="GO:0042158">
    <property type="term" value="P:lipoprotein biosynthetic process"/>
    <property type="evidence" value="ECO:0007669"/>
    <property type="project" value="UniProtKB-UniRule"/>
</dbReference>
<evidence type="ECO:0000313" key="12">
    <source>
        <dbReference type="Proteomes" id="UP000275394"/>
    </source>
</evidence>
<evidence type="ECO:0000256" key="3">
    <source>
        <dbReference type="ARBA" id="ARBA00022475"/>
    </source>
</evidence>
<dbReference type="PROSITE" id="PS50263">
    <property type="entry name" value="CN_HYDROLASE"/>
    <property type="match status" value="1"/>
</dbReference>
<keyword evidence="12" id="KW-1185">Reference proteome</keyword>
<evidence type="ECO:0000256" key="9">
    <source>
        <dbReference type="HAMAP-Rule" id="MF_01148"/>
    </source>
</evidence>
<dbReference type="NCBIfam" id="TIGR00546">
    <property type="entry name" value="lnt"/>
    <property type="match status" value="1"/>
</dbReference>
<dbReference type="GO" id="GO:0016410">
    <property type="term" value="F:N-acyltransferase activity"/>
    <property type="evidence" value="ECO:0007669"/>
    <property type="project" value="UniProtKB-UniRule"/>
</dbReference>
<dbReference type="InterPro" id="IPR036526">
    <property type="entry name" value="C-N_Hydrolase_sf"/>
</dbReference>
<dbReference type="HAMAP" id="MF_01148">
    <property type="entry name" value="Lnt"/>
    <property type="match status" value="1"/>
</dbReference>
<name>A0A3N2DH82_9GAMM</name>
<comment type="subcellular location">
    <subcellularLocation>
        <location evidence="1 9">Cell membrane</location>
        <topology evidence="1 9">Multi-pass membrane protein</topology>
    </subcellularLocation>
</comment>
<evidence type="ECO:0000313" key="11">
    <source>
        <dbReference type="EMBL" id="ROR98734.1"/>
    </source>
</evidence>
<evidence type="ECO:0000256" key="1">
    <source>
        <dbReference type="ARBA" id="ARBA00004651"/>
    </source>
</evidence>
<gene>
    <name evidence="9" type="primary">lnt</name>
    <name evidence="11" type="ORF">EDC56_3470</name>
</gene>
<evidence type="ECO:0000256" key="2">
    <source>
        <dbReference type="ARBA" id="ARBA00010065"/>
    </source>
</evidence>
<dbReference type="AlphaFoldDB" id="A0A3N2DH82"/>
<feature type="transmembrane region" description="Helical" evidence="9">
    <location>
        <begin position="20"/>
        <end position="51"/>
    </location>
</feature>
<comment type="caution">
    <text evidence="11">The sequence shown here is derived from an EMBL/GenBank/DDBJ whole genome shotgun (WGS) entry which is preliminary data.</text>
</comment>
<sequence length="484" mass="53555">MLQKIIAVIRAEGPLGHLLAFLSGALLTLSFAPFNLWPCAVLGVAAFIVSLDKVSLRAGLWRSFYFGLGLLLTGASWVYVSIHEYGPAPAPLAALFTLLFCATCAIFYLVPGYIQLRWGRGKLLGTLLLFPLSFVLGEWLRSWVLTGFPWLFLGYAHLETALAGWVPIGAVWAASLATALTASSIACVVLDRRTASKVAAIGCISLVWGGGYWLNQIDWTEPSGRTLSVAMIQPNIAQELKWKPEQLQPTLALLANDSQAVWGHDLVIWPEAAVPMLYQRATSFMTVMNKQATEHHSTLITGIPYARRIKEDGQSVTAYYNSIIASGQQQSEYFKQRLVPFGEYIPFESLLRGLIKFFNMPMSDFRAGSSQQGLLHTDKAELLPLICYEVVYPDLTRHHAAASDLLLTISNDAWFGDSIGPLQHLQMAQMRALESGRWMIRATNDGISAIIDARGRIVKQSDRFRHQTLTGEVPLMQGKTPWSQ</sequence>
<keyword evidence="8 9" id="KW-0012">Acyltransferase</keyword>
<feature type="transmembrane region" description="Helical" evidence="9">
    <location>
        <begin position="63"/>
        <end position="80"/>
    </location>
</feature>